<dbReference type="eggNOG" id="KOG0530">
    <property type="taxonomic scope" value="Eukaryota"/>
</dbReference>
<evidence type="ECO:0000313" key="2">
    <source>
        <dbReference type="EMBL" id="EDS36077.1"/>
    </source>
</evidence>
<protein>
    <submittedName>
        <fullName evidence="2">Farnesyltransferase alpha subunit</fullName>
    </submittedName>
</protein>
<dbReference type="GO" id="GO:0008318">
    <property type="term" value="F:protein prenyltransferase activity"/>
    <property type="evidence" value="ECO:0007669"/>
    <property type="project" value="InterPro"/>
</dbReference>
<dbReference type="Proteomes" id="UP000002320">
    <property type="component" value="Unassembled WGS sequence"/>
</dbReference>
<dbReference type="VEuPathDB" id="VectorBase:CQUJHB012539"/>
<reference evidence="3" key="2">
    <citation type="submission" date="2020-05" db="UniProtKB">
        <authorList>
            <consortium name="EnsemblMetazoa"/>
        </authorList>
    </citation>
    <scope>IDENTIFICATION</scope>
    <source>
        <strain evidence="3">JHB</strain>
    </source>
</reference>
<evidence type="ECO:0000313" key="4">
    <source>
        <dbReference type="Proteomes" id="UP000002320"/>
    </source>
</evidence>
<dbReference type="STRING" id="7176.B0WWI5"/>
<evidence type="ECO:0000313" key="3">
    <source>
        <dbReference type="EnsemblMetazoa" id="CPIJ011400-PA"/>
    </source>
</evidence>
<dbReference type="KEGG" id="cqu:CpipJ_CPIJ011400"/>
<dbReference type="OrthoDB" id="7765034at2759"/>
<dbReference type="VEuPathDB" id="VectorBase:CPIJ011400"/>
<sequence>MCKKQTSLDNTPQTSGGPNTLNRYEPPQLMCPCAQILTPFSPSHVSRCSCGRFLSNLVLFLVYPCVCCWQFLNRTFAVQPWDRPRPMSGDGLEDETDLDGYDFHLQRQGLLRGSTLVQRQVQLTTTTQANTSGSEELEELSKLLTQTGESDREDEGDRYPGRYSNTEDEAIDTRYVLNVMNESRKSLRAVFRRGVWRRMDHVRARPEWKDIEPLKQDDDENPVARIRYSEQFNDVFSYLMVVISKQEKSLRALGLTQDAEKLYVWYFREVIVEWLNDSSRELDLKENILNTDEKKYHEWPHRRSAIKS</sequence>
<dbReference type="EMBL" id="DS232148">
    <property type="protein sequence ID" value="EDS36077.1"/>
    <property type="molecule type" value="Genomic_DNA"/>
</dbReference>
<name>B0WWI5_CULQU</name>
<dbReference type="HOGENOM" id="CLU_903866_0_0_1"/>
<accession>B0WWI5</accession>
<dbReference type="PROSITE" id="PS51147">
    <property type="entry name" value="PFTA"/>
    <property type="match status" value="1"/>
</dbReference>
<dbReference type="InterPro" id="IPR002088">
    <property type="entry name" value="Prenyl_trans_a"/>
</dbReference>
<feature type="region of interest" description="Disordered" evidence="1">
    <location>
        <begin position="1"/>
        <end position="21"/>
    </location>
</feature>
<dbReference type="InParanoid" id="B0WWI5"/>
<dbReference type="SUPFAM" id="SSF48439">
    <property type="entry name" value="Protein prenylyltransferase"/>
    <property type="match status" value="1"/>
</dbReference>
<keyword evidence="2" id="KW-0808">Transferase</keyword>
<dbReference type="EnsemblMetazoa" id="CPIJ011400-RA">
    <property type="protein sequence ID" value="CPIJ011400-PA"/>
    <property type="gene ID" value="CPIJ011400"/>
</dbReference>
<reference evidence="2" key="1">
    <citation type="submission" date="2007-03" db="EMBL/GenBank/DDBJ databases">
        <title>Annotation of Culex pipiens quinquefasciatus.</title>
        <authorList>
            <consortium name="The Broad Institute Genome Sequencing Platform"/>
            <person name="Atkinson P.W."/>
            <person name="Hemingway J."/>
            <person name="Christensen B.M."/>
            <person name="Higgs S."/>
            <person name="Kodira C."/>
            <person name="Hannick L."/>
            <person name="Megy K."/>
            <person name="O'Leary S."/>
            <person name="Pearson M."/>
            <person name="Haas B.J."/>
            <person name="Mauceli E."/>
            <person name="Wortman J.R."/>
            <person name="Lee N.H."/>
            <person name="Guigo R."/>
            <person name="Stanke M."/>
            <person name="Alvarado L."/>
            <person name="Amedeo P."/>
            <person name="Antoine C.H."/>
            <person name="Arensburger P."/>
            <person name="Bidwell S.L."/>
            <person name="Crawford M."/>
            <person name="Camaro F."/>
            <person name="Devon K."/>
            <person name="Engels R."/>
            <person name="Hammond M."/>
            <person name="Howarth C."/>
            <person name="Koehrsen M."/>
            <person name="Lawson D."/>
            <person name="Montgomery P."/>
            <person name="Nene V."/>
            <person name="Nusbaum C."/>
            <person name="Puiu D."/>
            <person name="Romero-Severson J."/>
            <person name="Severson D.W."/>
            <person name="Shumway M."/>
            <person name="Sisk P."/>
            <person name="Stolte C."/>
            <person name="Zeng Q."/>
            <person name="Eisenstadt E."/>
            <person name="Fraser-Liggett C."/>
            <person name="Strausberg R."/>
            <person name="Galagan J."/>
            <person name="Birren B."/>
            <person name="Collins F.H."/>
        </authorList>
    </citation>
    <scope>NUCLEOTIDE SEQUENCE [LARGE SCALE GENOMIC DNA]</scope>
    <source>
        <strain evidence="2">JHB</strain>
    </source>
</reference>
<feature type="region of interest" description="Disordered" evidence="1">
    <location>
        <begin position="145"/>
        <end position="165"/>
    </location>
</feature>
<gene>
    <name evidence="3" type="primary">6044228</name>
    <name evidence="2" type="ORF">CpipJ_CPIJ011400</name>
</gene>
<dbReference type="Gene3D" id="1.25.40.120">
    <property type="entry name" value="Protein prenylyltransferase"/>
    <property type="match status" value="2"/>
</dbReference>
<dbReference type="VEuPathDB" id="VectorBase:CQUJHB008838"/>
<evidence type="ECO:0000256" key="1">
    <source>
        <dbReference type="SAM" id="MobiDB-lite"/>
    </source>
</evidence>
<dbReference type="AlphaFoldDB" id="B0WWI5"/>
<keyword evidence="4" id="KW-1185">Reference proteome</keyword>
<proteinExistence type="predicted"/>
<organism>
    <name type="scientific">Culex quinquefasciatus</name>
    <name type="common">Southern house mosquito</name>
    <name type="synonym">Culex pungens</name>
    <dbReference type="NCBI Taxonomy" id="7176"/>
    <lineage>
        <taxon>Eukaryota</taxon>
        <taxon>Metazoa</taxon>
        <taxon>Ecdysozoa</taxon>
        <taxon>Arthropoda</taxon>
        <taxon>Hexapoda</taxon>
        <taxon>Insecta</taxon>
        <taxon>Pterygota</taxon>
        <taxon>Neoptera</taxon>
        <taxon>Endopterygota</taxon>
        <taxon>Diptera</taxon>
        <taxon>Nematocera</taxon>
        <taxon>Culicoidea</taxon>
        <taxon>Culicidae</taxon>
        <taxon>Culicinae</taxon>
        <taxon>Culicini</taxon>
        <taxon>Culex</taxon>
        <taxon>Culex</taxon>
    </lineage>
</organism>